<dbReference type="EMBL" id="LR215036">
    <property type="protein sequence ID" value="VEU74876.1"/>
    <property type="molecule type" value="Genomic_DNA"/>
</dbReference>
<protein>
    <submittedName>
        <fullName evidence="2">Glycerophosphodiester phosphodiesterase family protein</fullName>
        <ecNumber evidence="2">3.1.4.46</ecNumber>
    </submittedName>
</protein>
<evidence type="ECO:0000313" key="3">
    <source>
        <dbReference type="Proteomes" id="UP000290985"/>
    </source>
</evidence>
<evidence type="ECO:0000259" key="1">
    <source>
        <dbReference type="PROSITE" id="PS51704"/>
    </source>
</evidence>
<dbReference type="GO" id="GO:0006629">
    <property type="term" value="P:lipid metabolic process"/>
    <property type="evidence" value="ECO:0007669"/>
    <property type="project" value="InterPro"/>
</dbReference>
<keyword evidence="2" id="KW-0378">Hydrolase</keyword>
<proteinExistence type="predicted"/>
<dbReference type="KEGG" id="mcit:NCTC10181_00745"/>
<dbReference type="SUPFAM" id="SSF51695">
    <property type="entry name" value="PLC-like phosphodiesterases"/>
    <property type="match status" value="1"/>
</dbReference>
<keyword evidence="3" id="KW-1185">Reference proteome</keyword>
<evidence type="ECO:0000313" key="2">
    <source>
        <dbReference type="EMBL" id="VEU74876.1"/>
    </source>
</evidence>
<dbReference type="InterPro" id="IPR030395">
    <property type="entry name" value="GP_PDE_dom"/>
</dbReference>
<name>A0A449B2R7_9BACT</name>
<reference evidence="2 3" key="1">
    <citation type="submission" date="2019-01" db="EMBL/GenBank/DDBJ databases">
        <authorList>
            <consortium name="Pathogen Informatics"/>
        </authorList>
    </citation>
    <scope>NUCLEOTIDE SEQUENCE [LARGE SCALE GENOMIC DNA]</scope>
    <source>
        <strain evidence="2 3">NCTC10181</strain>
    </source>
</reference>
<dbReference type="PANTHER" id="PTHR46211">
    <property type="entry name" value="GLYCEROPHOSPHORYL DIESTER PHOSPHODIESTERASE"/>
    <property type="match status" value="1"/>
</dbReference>
<dbReference type="PANTHER" id="PTHR46211:SF1">
    <property type="entry name" value="GLYCEROPHOSPHODIESTER PHOSPHODIESTERASE, CYTOPLASMIC"/>
    <property type="match status" value="1"/>
</dbReference>
<dbReference type="AlphaFoldDB" id="A0A449B2R7"/>
<dbReference type="Gene3D" id="3.20.20.190">
    <property type="entry name" value="Phosphatidylinositol (PI) phosphodiesterase"/>
    <property type="match status" value="1"/>
</dbReference>
<gene>
    <name evidence="2" type="primary">glpQ</name>
    <name evidence="2" type="ORF">NCTC10181_00745</name>
</gene>
<accession>A0A449B2R7</accession>
<organism evidence="2 3">
    <name type="scientific">Mycoplasmopsis citelli</name>
    <dbReference type="NCBI Taxonomy" id="171281"/>
    <lineage>
        <taxon>Bacteria</taxon>
        <taxon>Bacillati</taxon>
        <taxon>Mycoplasmatota</taxon>
        <taxon>Mycoplasmoidales</taxon>
        <taxon>Metamycoplasmataceae</taxon>
        <taxon>Mycoplasmopsis</taxon>
    </lineage>
</organism>
<dbReference type="Pfam" id="PF03009">
    <property type="entry name" value="GDPD"/>
    <property type="match status" value="1"/>
</dbReference>
<sequence length="241" mass="28942">MIRKKQLLLAHRGYSGIAPENTKLAFMLAYEYGFDGVELDVHMTKDKHLVIIHDETTDRTALVSRNIENSTLAQLKKDDHSSFFKFEVQKQRILTLDEFFQLFLDKFKLINVEIKTDVKLYPGIEEELDKLKDIYPQILDKVVYSSFNFSTLERMYALDPKYKLAFLWWKKTEFKKISHKRIKQVCKYLNPWTVLYDKHKDEYKTLGLPFMLWTLNTERKYKQYLEDDKVFAQISNHKYKK</sequence>
<dbReference type="PROSITE" id="PS51704">
    <property type="entry name" value="GP_PDE"/>
    <property type="match status" value="1"/>
</dbReference>
<dbReference type="InterPro" id="IPR017946">
    <property type="entry name" value="PLC-like_Pdiesterase_TIM-brl"/>
</dbReference>
<dbReference type="GO" id="GO:0008889">
    <property type="term" value="F:glycerophosphodiester phosphodiesterase activity"/>
    <property type="evidence" value="ECO:0007669"/>
    <property type="project" value="UniProtKB-EC"/>
</dbReference>
<dbReference type="EC" id="3.1.4.46" evidence="2"/>
<dbReference type="Proteomes" id="UP000290985">
    <property type="component" value="Chromosome"/>
</dbReference>
<feature type="domain" description="GP-PDE" evidence="1">
    <location>
        <begin position="6"/>
        <end position="241"/>
    </location>
</feature>